<keyword evidence="9 16" id="KW-1133">Transmembrane helix</keyword>
<evidence type="ECO:0000256" key="13">
    <source>
        <dbReference type="ARBA" id="ARBA00023180"/>
    </source>
</evidence>
<keyword evidence="13" id="KW-0325">Glycoprotein</keyword>
<dbReference type="InterPro" id="IPR045054">
    <property type="entry name" value="P4HA-like"/>
</dbReference>
<evidence type="ECO:0000256" key="2">
    <source>
        <dbReference type="ARBA" id="ARBA00004648"/>
    </source>
</evidence>
<dbReference type="PANTHER" id="PTHR10869">
    <property type="entry name" value="PROLYL 4-HYDROXYLASE ALPHA SUBUNIT"/>
    <property type="match status" value="1"/>
</dbReference>
<dbReference type="FunFam" id="2.60.120.620:FF:000002">
    <property type="entry name" value="Prolyl 4-hydroxylase 4"/>
    <property type="match status" value="1"/>
</dbReference>
<dbReference type="InterPro" id="IPR003582">
    <property type="entry name" value="ShKT_dom"/>
</dbReference>
<dbReference type="InterPro" id="IPR005123">
    <property type="entry name" value="Oxoglu/Fe-dep_dioxygenase_dom"/>
</dbReference>
<evidence type="ECO:0000256" key="5">
    <source>
        <dbReference type="ARBA" id="ARBA00022692"/>
    </source>
</evidence>
<dbReference type="PANTHER" id="PTHR10869:SF238">
    <property type="entry name" value="PROLYL 4-HYDROXYLASE 6-RELATED"/>
    <property type="match status" value="1"/>
</dbReference>
<evidence type="ECO:0000256" key="15">
    <source>
        <dbReference type="SAM" id="MobiDB-lite"/>
    </source>
</evidence>
<evidence type="ECO:0000256" key="9">
    <source>
        <dbReference type="ARBA" id="ARBA00022989"/>
    </source>
</evidence>
<dbReference type="PROSITE" id="PS51471">
    <property type="entry name" value="FE2OG_OXY"/>
    <property type="match status" value="1"/>
</dbReference>
<keyword evidence="11" id="KW-0408">Iron</keyword>
<dbReference type="InterPro" id="IPR006620">
    <property type="entry name" value="Pro_4_hyd_alph"/>
</dbReference>
<comment type="similarity">
    <text evidence="3">Belongs to the P4HA family.</text>
</comment>
<feature type="transmembrane region" description="Helical" evidence="16">
    <location>
        <begin position="12"/>
        <end position="31"/>
    </location>
</feature>
<evidence type="ECO:0000313" key="18">
    <source>
        <dbReference type="EMBL" id="CAD8709143.1"/>
    </source>
</evidence>
<dbReference type="Gene3D" id="2.60.120.620">
    <property type="entry name" value="q2cbj1_9rhob like domain"/>
    <property type="match status" value="1"/>
</dbReference>
<gene>
    <name evidence="18" type="ORF">MANT1106_LOCUS11826</name>
</gene>
<keyword evidence="10" id="KW-0560">Oxidoreductase</keyword>
<keyword evidence="7" id="KW-0223">Dioxygenase</keyword>
<evidence type="ECO:0000256" key="10">
    <source>
        <dbReference type="ARBA" id="ARBA00023002"/>
    </source>
</evidence>
<evidence type="ECO:0000256" key="4">
    <source>
        <dbReference type="ARBA" id="ARBA00012269"/>
    </source>
</evidence>
<dbReference type="GO" id="GO:0005789">
    <property type="term" value="C:endoplasmic reticulum membrane"/>
    <property type="evidence" value="ECO:0007669"/>
    <property type="project" value="UniProtKB-SubCell"/>
</dbReference>
<evidence type="ECO:0000256" key="12">
    <source>
        <dbReference type="ARBA" id="ARBA00023136"/>
    </source>
</evidence>
<evidence type="ECO:0000256" key="11">
    <source>
        <dbReference type="ARBA" id="ARBA00023004"/>
    </source>
</evidence>
<evidence type="ECO:0000256" key="6">
    <source>
        <dbReference type="ARBA" id="ARBA00022723"/>
    </source>
</evidence>
<keyword evidence="6" id="KW-0479">Metal-binding</keyword>
<comment type="subcellular location">
    <subcellularLocation>
        <location evidence="2">Endoplasmic reticulum membrane</location>
        <topology evidence="2">Single-pass type II membrane protein</topology>
    </subcellularLocation>
</comment>
<name>A0A7S0SMU2_9CHLO</name>
<dbReference type="EMBL" id="HBFC01019757">
    <property type="protein sequence ID" value="CAD8709143.1"/>
    <property type="molecule type" value="Transcribed_RNA"/>
</dbReference>
<dbReference type="InterPro" id="IPR044862">
    <property type="entry name" value="Pro_4_hyd_alph_FE2OG_OXY"/>
</dbReference>
<organism evidence="18">
    <name type="scientific">Mantoniella antarctica</name>
    <dbReference type="NCBI Taxonomy" id="81844"/>
    <lineage>
        <taxon>Eukaryota</taxon>
        <taxon>Viridiplantae</taxon>
        <taxon>Chlorophyta</taxon>
        <taxon>Mamiellophyceae</taxon>
        <taxon>Mamiellales</taxon>
        <taxon>Mamiellaceae</taxon>
        <taxon>Mantoniella</taxon>
    </lineage>
</organism>
<reference evidence="18" key="1">
    <citation type="submission" date="2021-01" db="EMBL/GenBank/DDBJ databases">
        <authorList>
            <person name="Corre E."/>
            <person name="Pelletier E."/>
            <person name="Niang G."/>
            <person name="Scheremetjew M."/>
            <person name="Finn R."/>
            <person name="Kale V."/>
            <person name="Holt S."/>
            <person name="Cochrane G."/>
            <person name="Meng A."/>
            <person name="Brown T."/>
            <person name="Cohen L."/>
        </authorList>
    </citation>
    <scope>NUCLEOTIDE SEQUENCE</scope>
    <source>
        <strain evidence="18">SL-175</strain>
    </source>
</reference>
<dbReference type="GO" id="GO:0005506">
    <property type="term" value="F:iron ion binding"/>
    <property type="evidence" value="ECO:0007669"/>
    <property type="project" value="InterPro"/>
</dbReference>
<protein>
    <recommendedName>
        <fullName evidence="4">procollagen-proline 4-dioxygenase</fullName>
        <ecNumber evidence="4">1.14.11.2</ecNumber>
    </recommendedName>
</protein>
<dbReference type="GO" id="GO:0031418">
    <property type="term" value="F:L-ascorbic acid binding"/>
    <property type="evidence" value="ECO:0007669"/>
    <property type="project" value="InterPro"/>
</dbReference>
<dbReference type="GO" id="GO:0004656">
    <property type="term" value="F:procollagen-proline 4-dioxygenase activity"/>
    <property type="evidence" value="ECO:0007669"/>
    <property type="project" value="UniProtKB-EC"/>
</dbReference>
<comment type="cofactor">
    <cofactor evidence="1">
        <name>L-ascorbate</name>
        <dbReference type="ChEBI" id="CHEBI:38290"/>
    </cofactor>
</comment>
<dbReference type="Pfam" id="PF01549">
    <property type="entry name" value="ShK"/>
    <property type="match status" value="1"/>
</dbReference>
<evidence type="ECO:0000256" key="3">
    <source>
        <dbReference type="ARBA" id="ARBA00006511"/>
    </source>
</evidence>
<evidence type="ECO:0000256" key="1">
    <source>
        <dbReference type="ARBA" id="ARBA00001961"/>
    </source>
</evidence>
<keyword evidence="12 16" id="KW-0472">Membrane</keyword>
<dbReference type="AlphaFoldDB" id="A0A7S0SMU2"/>
<accession>A0A7S0SMU2</accession>
<evidence type="ECO:0000256" key="7">
    <source>
        <dbReference type="ARBA" id="ARBA00022964"/>
    </source>
</evidence>
<keyword evidence="8" id="KW-0735">Signal-anchor</keyword>
<dbReference type="SMART" id="SM00702">
    <property type="entry name" value="P4Hc"/>
    <property type="match status" value="1"/>
</dbReference>
<evidence type="ECO:0000256" key="14">
    <source>
        <dbReference type="ARBA" id="ARBA00049169"/>
    </source>
</evidence>
<sequence>MKSSGRKSSATGLPVNLPWLIAALCFGWSVFMTVEMLTKEEAATGSSKGQSLSSLAREDLAAIVRKEVHSAVADEMAHFGSEQNTVGVKAGVEAGAGGVPRKAGGFATSYTTSGDTAGEYRGTIRSIPEGGDARHQEAAAHGPGQQHTQVRALGEDLGLTDEQRFLQSQAPLPKSLYGRLNQLSNVPGFPSSPPVVLSARHPKAYMFRNFLTPEECDHLIALAQAQLAPSTVVGTGGPVSSGIRTSAGMFLGKGQTPIVRGIEERVASAVGLPEPNGEGMQILRYEEGQKYEPHYDYFHDSTNASPKRGGQRMATMLIYLKDTEEGGETIFPKGDKPADFDDPDGGDTAWSSCAQKGLPVKSVRGDAVLFWSLQDDYTLDPGSLHGACPVKAGMKWTAVKWIRVAKFDGGFTAPQPMPALAISDRARGGCLDEWSECAEWARKGWCTRNPEFMTSAGGARDSHGPACPQSCHVPC</sequence>
<evidence type="ECO:0000259" key="17">
    <source>
        <dbReference type="PROSITE" id="PS51471"/>
    </source>
</evidence>
<evidence type="ECO:0000256" key="16">
    <source>
        <dbReference type="SAM" id="Phobius"/>
    </source>
</evidence>
<dbReference type="Pfam" id="PF13640">
    <property type="entry name" value="2OG-FeII_Oxy_3"/>
    <property type="match status" value="1"/>
</dbReference>
<comment type="catalytic activity">
    <reaction evidence="14">
        <text>L-prolyl-[collagen] + 2-oxoglutarate + O2 = trans-4-hydroxy-L-prolyl-[collagen] + succinate + CO2</text>
        <dbReference type="Rhea" id="RHEA:18945"/>
        <dbReference type="Rhea" id="RHEA-COMP:11676"/>
        <dbReference type="Rhea" id="RHEA-COMP:11680"/>
        <dbReference type="ChEBI" id="CHEBI:15379"/>
        <dbReference type="ChEBI" id="CHEBI:16526"/>
        <dbReference type="ChEBI" id="CHEBI:16810"/>
        <dbReference type="ChEBI" id="CHEBI:30031"/>
        <dbReference type="ChEBI" id="CHEBI:50342"/>
        <dbReference type="ChEBI" id="CHEBI:61965"/>
        <dbReference type="EC" id="1.14.11.2"/>
    </reaction>
</comment>
<feature type="region of interest" description="Disordered" evidence="15">
    <location>
        <begin position="127"/>
        <end position="147"/>
    </location>
</feature>
<proteinExistence type="inferred from homology"/>
<dbReference type="EC" id="1.14.11.2" evidence="4"/>
<evidence type="ECO:0000256" key="8">
    <source>
        <dbReference type="ARBA" id="ARBA00022968"/>
    </source>
</evidence>
<keyword evidence="5 16" id="KW-0812">Transmembrane</keyword>
<feature type="domain" description="Fe2OG dioxygenase" evidence="17">
    <location>
        <begin position="276"/>
        <end position="404"/>
    </location>
</feature>